<dbReference type="PANTHER" id="PTHR47431:SF4">
    <property type="entry name" value="ZN(II)2CYS6 TRANSCRIPTION FACTOR (EUROFUNG)"/>
    <property type="match status" value="1"/>
</dbReference>
<dbReference type="Pfam" id="PF00172">
    <property type="entry name" value="Zn_clus"/>
    <property type="match status" value="1"/>
</dbReference>
<accession>A0A9N9PWK0</accession>
<name>A0A9N9PWK0_9HELO</name>
<dbReference type="SMART" id="SM00066">
    <property type="entry name" value="GAL4"/>
    <property type="match status" value="1"/>
</dbReference>
<evidence type="ECO:0000313" key="4">
    <source>
        <dbReference type="EMBL" id="CAG8958385.1"/>
    </source>
</evidence>
<dbReference type="PROSITE" id="PS50048">
    <property type="entry name" value="ZN2_CY6_FUNGAL_2"/>
    <property type="match status" value="1"/>
</dbReference>
<dbReference type="PROSITE" id="PS00463">
    <property type="entry name" value="ZN2_CY6_FUNGAL_1"/>
    <property type="match status" value="1"/>
</dbReference>
<dbReference type="SUPFAM" id="SSF57701">
    <property type="entry name" value="Zn2/Cys6 DNA-binding domain"/>
    <property type="match status" value="1"/>
</dbReference>
<dbReference type="InterPro" id="IPR036864">
    <property type="entry name" value="Zn2-C6_fun-type_DNA-bd_sf"/>
</dbReference>
<reference evidence="4" key="1">
    <citation type="submission" date="2021-07" db="EMBL/GenBank/DDBJ databases">
        <authorList>
            <person name="Durling M."/>
        </authorList>
    </citation>
    <scope>NUCLEOTIDE SEQUENCE</scope>
</reference>
<dbReference type="CDD" id="cd12148">
    <property type="entry name" value="fungal_TF_MHR"/>
    <property type="match status" value="1"/>
</dbReference>
<feature type="domain" description="Zn(2)-C6 fungal-type" evidence="3">
    <location>
        <begin position="73"/>
        <end position="103"/>
    </location>
</feature>
<dbReference type="InterPro" id="IPR001138">
    <property type="entry name" value="Zn2Cys6_DnaBD"/>
</dbReference>
<feature type="region of interest" description="Disordered" evidence="2">
    <location>
        <begin position="112"/>
        <end position="131"/>
    </location>
</feature>
<dbReference type="EMBL" id="CAJVRL010000082">
    <property type="protein sequence ID" value="CAG8958385.1"/>
    <property type="molecule type" value="Genomic_DNA"/>
</dbReference>
<gene>
    <name evidence="4" type="ORF">HYFRA_00011062</name>
</gene>
<dbReference type="OrthoDB" id="2399539at2759"/>
<protein>
    <recommendedName>
        <fullName evidence="3">Zn(2)-C6 fungal-type domain-containing protein</fullName>
    </recommendedName>
</protein>
<evidence type="ECO:0000256" key="2">
    <source>
        <dbReference type="SAM" id="MobiDB-lite"/>
    </source>
</evidence>
<dbReference type="AlphaFoldDB" id="A0A9N9PWK0"/>
<evidence type="ECO:0000259" key="3">
    <source>
        <dbReference type="PROSITE" id="PS50048"/>
    </source>
</evidence>
<proteinExistence type="predicted"/>
<comment type="caution">
    <text evidence="4">The sequence shown here is derived from an EMBL/GenBank/DDBJ whole genome shotgun (WGS) entry which is preliminary data.</text>
</comment>
<dbReference type="Gene3D" id="4.10.240.10">
    <property type="entry name" value="Zn(2)-C6 fungal-type DNA-binding domain"/>
    <property type="match status" value="1"/>
</dbReference>
<keyword evidence="1" id="KW-0539">Nucleus</keyword>
<dbReference type="GO" id="GO:0000981">
    <property type="term" value="F:DNA-binding transcription factor activity, RNA polymerase II-specific"/>
    <property type="evidence" value="ECO:0007669"/>
    <property type="project" value="InterPro"/>
</dbReference>
<sequence length="349" mass="38283">MTTFEIPYSDTFEIGESDDSISMFFDFDSPPPSFDDDFPTMNTPSPTRVTSPPPSKPTTNTTAPRGGIRVSLACIPCRSRHVKCGAETPACSRCQTDDKPCFYAKSRRGMRDRNAPKKATSISDQVSPSPDFRQAQPHENLVFGNYSLVNEPWRTQTQNSSAASSISGSLDGTFVSALEDAQSTSTRRLIDLFYTYFYKAHPFVLPRFYLLTRLQNDPLSLAHLVTVISYIGSLYDPSITSTPFRDQALAQIDAFSLPVNGFSVQTLLLTALALHCDNKIEAAKGVLERATWMAVELGMNCAGFADLEQDVVLGESWRRTYWGICEAEGLFAGVGLGIRSAEGLGDGFA</sequence>
<dbReference type="GO" id="GO:0008270">
    <property type="term" value="F:zinc ion binding"/>
    <property type="evidence" value="ECO:0007669"/>
    <property type="project" value="InterPro"/>
</dbReference>
<dbReference type="CDD" id="cd00067">
    <property type="entry name" value="GAL4"/>
    <property type="match status" value="1"/>
</dbReference>
<organism evidence="4 5">
    <name type="scientific">Hymenoscyphus fraxineus</name>
    <dbReference type="NCBI Taxonomy" id="746836"/>
    <lineage>
        <taxon>Eukaryota</taxon>
        <taxon>Fungi</taxon>
        <taxon>Dikarya</taxon>
        <taxon>Ascomycota</taxon>
        <taxon>Pezizomycotina</taxon>
        <taxon>Leotiomycetes</taxon>
        <taxon>Helotiales</taxon>
        <taxon>Helotiaceae</taxon>
        <taxon>Hymenoscyphus</taxon>
    </lineage>
</organism>
<keyword evidence="5" id="KW-1185">Reference proteome</keyword>
<dbReference type="Proteomes" id="UP000696280">
    <property type="component" value="Unassembled WGS sequence"/>
</dbReference>
<evidence type="ECO:0000256" key="1">
    <source>
        <dbReference type="ARBA" id="ARBA00023242"/>
    </source>
</evidence>
<evidence type="ECO:0000313" key="5">
    <source>
        <dbReference type="Proteomes" id="UP000696280"/>
    </source>
</evidence>
<feature type="region of interest" description="Disordered" evidence="2">
    <location>
        <begin position="26"/>
        <end position="64"/>
    </location>
</feature>
<dbReference type="PANTHER" id="PTHR47431">
    <property type="entry name" value="ZN(II)2CYS6 TRANSCRIPTION FACTOR (EUROFUNG)-RELATED"/>
    <property type="match status" value="1"/>
</dbReference>